<protein>
    <submittedName>
        <fullName evidence="3">Uncharacterized protein</fullName>
    </submittedName>
</protein>
<dbReference type="OrthoDB" id="5700929at2759"/>
<evidence type="ECO:0000313" key="4">
    <source>
        <dbReference type="Proteomes" id="UP000267251"/>
    </source>
</evidence>
<gene>
    <name evidence="3" type="ORF">BJ684DRAFT_14627</name>
</gene>
<feature type="signal peptide" evidence="2">
    <location>
        <begin position="1"/>
        <end position="22"/>
    </location>
</feature>
<feature type="region of interest" description="Disordered" evidence="1">
    <location>
        <begin position="23"/>
        <end position="57"/>
    </location>
</feature>
<feature type="chain" id="PRO_5020180642" evidence="2">
    <location>
        <begin position="23"/>
        <end position="320"/>
    </location>
</feature>
<name>A0A4P9YAI8_9FUNG</name>
<dbReference type="Proteomes" id="UP000267251">
    <property type="component" value="Unassembled WGS sequence"/>
</dbReference>
<dbReference type="EMBL" id="KZ987758">
    <property type="protein sequence ID" value="RKP15100.1"/>
    <property type="molecule type" value="Genomic_DNA"/>
</dbReference>
<accession>A0A4P9YAI8</accession>
<keyword evidence="2" id="KW-0732">Signal</keyword>
<reference evidence="4" key="1">
    <citation type="journal article" date="2018" name="Nat. Microbiol.">
        <title>Leveraging single-cell genomics to expand the fungal tree of life.</title>
        <authorList>
            <person name="Ahrendt S.R."/>
            <person name="Quandt C.A."/>
            <person name="Ciobanu D."/>
            <person name="Clum A."/>
            <person name="Salamov A."/>
            <person name="Andreopoulos B."/>
            <person name="Cheng J.F."/>
            <person name="Woyke T."/>
            <person name="Pelin A."/>
            <person name="Henrissat B."/>
            <person name="Reynolds N.K."/>
            <person name="Benny G.L."/>
            <person name="Smith M.E."/>
            <person name="James T.Y."/>
            <person name="Grigoriev I.V."/>
        </authorList>
    </citation>
    <scope>NUCLEOTIDE SEQUENCE [LARGE SCALE GENOMIC DNA]</scope>
</reference>
<proteinExistence type="predicted"/>
<organism evidence="3 4">
    <name type="scientific">Piptocephalis cylindrospora</name>
    <dbReference type="NCBI Taxonomy" id="1907219"/>
    <lineage>
        <taxon>Eukaryota</taxon>
        <taxon>Fungi</taxon>
        <taxon>Fungi incertae sedis</taxon>
        <taxon>Zoopagomycota</taxon>
        <taxon>Zoopagomycotina</taxon>
        <taxon>Zoopagomycetes</taxon>
        <taxon>Zoopagales</taxon>
        <taxon>Piptocephalidaceae</taxon>
        <taxon>Piptocephalis</taxon>
    </lineage>
</organism>
<evidence type="ECO:0000256" key="2">
    <source>
        <dbReference type="SAM" id="SignalP"/>
    </source>
</evidence>
<sequence>MIRSAHMVQATLALLLASVAMGSPQPSYRDHHRSGVSGELRDSGTGRLMYRPTSRPSPAVPGMAFPSMYIPSTAILYGDPNDASLDHTKPQSEYPDFHRMNNGDEFSGTPPMQTFPRRVIFRDFANTSTLAHSDDRGFTTIPQYDNGLGVQWDLRWAAVDPHIQGTNINYVPVFQMTLNGNNSCVTSRALDRIPDPNDHTKVTEYHQIGAVPTMGECNMDGFADIMFPNSAVTDEQANANKAKLDLNDPDIANKFDKFASTLWFTTDVPNGPDNAFHINSYQAALHGLWTCLHSNGGLYACENDIGSLQWTSVAQSLMTS</sequence>
<evidence type="ECO:0000256" key="1">
    <source>
        <dbReference type="SAM" id="MobiDB-lite"/>
    </source>
</evidence>
<evidence type="ECO:0000313" key="3">
    <source>
        <dbReference type="EMBL" id="RKP15100.1"/>
    </source>
</evidence>
<keyword evidence="4" id="KW-1185">Reference proteome</keyword>
<dbReference type="AlphaFoldDB" id="A0A4P9YAI8"/>